<dbReference type="AlphaFoldDB" id="A0A1T4VVP2"/>
<dbReference type="CDD" id="cd00009">
    <property type="entry name" value="AAA"/>
    <property type="match status" value="1"/>
</dbReference>
<dbReference type="SUPFAM" id="SSF52540">
    <property type="entry name" value="P-loop containing nucleoside triphosphate hydrolases"/>
    <property type="match status" value="1"/>
</dbReference>
<dbReference type="Proteomes" id="UP000190814">
    <property type="component" value="Unassembled WGS sequence"/>
</dbReference>
<accession>A0A1T4VVP2</accession>
<feature type="domain" description="AAA+ ATPase" evidence="1">
    <location>
        <begin position="182"/>
        <end position="315"/>
    </location>
</feature>
<dbReference type="PANTHER" id="PTHR30050">
    <property type="entry name" value="CHROMOSOMAL REPLICATION INITIATOR PROTEIN DNAA"/>
    <property type="match status" value="1"/>
</dbReference>
<dbReference type="STRING" id="39495.SAMN02745111_01763"/>
<organism evidence="2 3">
    <name type="scientific">Eubacterium uniforme</name>
    <dbReference type="NCBI Taxonomy" id="39495"/>
    <lineage>
        <taxon>Bacteria</taxon>
        <taxon>Bacillati</taxon>
        <taxon>Bacillota</taxon>
        <taxon>Clostridia</taxon>
        <taxon>Eubacteriales</taxon>
        <taxon>Eubacteriaceae</taxon>
        <taxon>Eubacterium</taxon>
    </lineage>
</organism>
<dbReference type="SMART" id="SM00382">
    <property type="entry name" value="AAA"/>
    <property type="match status" value="1"/>
</dbReference>
<dbReference type="OrthoDB" id="9776217at2"/>
<keyword evidence="3" id="KW-1185">Reference proteome</keyword>
<dbReference type="InterPro" id="IPR027417">
    <property type="entry name" value="P-loop_NTPase"/>
</dbReference>
<dbReference type="RefSeq" id="WP_078766611.1">
    <property type="nucleotide sequence ID" value="NZ_FUXZ01000010.1"/>
</dbReference>
<dbReference type="Pfam" id="PF01695">
    <property type="entry name" value="IstB_IS21"/>
    <property type="match status" value="1"/>
</dbReference>
<dbReference type="GO" id="GO:0006260">
    <property type="term" value="P:DNA replication"/>
    <property type="evidence" value="ECO:0007669"/>
    <property type="project" value="TreeGrafter"/>
</dbReference>
<name>A0A1T4VVP2_9FIRM</name>
<proteinExistence type="predicted"/>
<evidence type="ECO:0000259" key="1">
    <source>
        <dbReference type="SMART" id="SM00382"/>
    </source>
</evidence>
<sequence>MALTNEQFDSIMSKYEKIRNHNATVEADRKKEIYEKLPRIKEINDEMANLSLKASIEAINGDPTAIRKLSEESVILNNERELILERAGYKKTYLDPIYNCKDCKDTGYIGNEKCHCLKQHIINELYSQSNLNEILHRENFDNFCFDYYSPSYFDKVTGKNALENIEEVVDYCHHFIKTFDSTFTNIIIYGNTGVGKTYLSNCIAKELIEKGKSVIYLSAVKLFEILGDYTFNSKRIENVGDTVNNLLNCDLLIIDDLGTEFANSFTPSAFFNVLNERLLASKSTIISTNLFPGDIAKKYSERISSRIVGNYVGIKVFGEDIRQLNRS</sequence>
<dbReference type="EMBL" id="FUXZ01000010">
    <property type="protein sequence ID" value="SKA69080.1"/>
    <property type="molecule type" value="Genomic_DNA"/>
</dbReference>
<dbReference type="Gene3D" id="3.40.50.300">
    <property type="entry name" value="P-loop containing nucleotide triphosphate hydrolases"/>
    <property type="match status" value="1"/>
</dbReference>
<evidence type="ECO:0000313" key="3">
    <source>
        <dbReference type="Proteomes" id="UP000190814"/>
    </source>
</evidence>
<reference evidence="2 3" key="1">
    <citation type="submission" date="2017-02" db="EMBL/GenBank/DDBJ databases">
        <authorList>
            <person name="Peterson S.W."/>
        </authorList>
    </citation>
    <scope>NUCLEOTIDE SEQUENCE [LARGE SCALE GENOMIC DNA]</scope>
    <source>
        <strain evidence="2 3">ATCC 35992</strain>
    </source>
</reference>
<dbReference type="InterPro" id="IPR002611">
    <property type="entry name" value="IstB_ATP-bd"/>
</dbReference>
<dbReference type="GO" id="GO:0005524">
    <property type="term" value="F:ATP binding"/>
    <property type="evidence" value="ECO:0007669"/>
    <property type="project" value="InterPro"/>
</dbReference>
<dbReference type="InterPro" id="IPR003593">
    <property type="entry name" value="AAA+_ATPase"/>
</dbReference>
<gene>
    <name evidence="2" type="ORF">SAMN02745111_01763</name>
</gene>
<protein>
    <submittedName>
        <fullName evidence="2">DNA replication protein DnaC</fullName>
    </submittedName>
</protein>
<dbReference type="NCBIfam" id="NF005304">
    <property type="entry name" value="PRK06835.1"/>
    <property type="match status" value="1"/>
</dbReference>
<evidence type="ECO:0000313" key="2">
    <source>
        <dbReference type="EMBL" id="SKA69080.1"/>
    </source>
</evidence>
<dbReference type="PANTHER" id="PTHR30050:SF4">
    <property type="entry name" value="ATP-BINDING PROTEIN RV3427C IN INSERTION SEQUENCE-RELATED"/>
    <property type="match status" value="1"/>
</dbReference>